<dbReference type="AlphaFoldDB" id="A0A8D8NQA8"/>
<dbReference type="EMBL" id="HBUE01184382">
    <property type="protein sequence ID" value="CAG6522026.1"/>
    <property type="molecule type" value="Transcribed_RNA"/>
</dbReference>
<organism evidence="2">
    <name type="scientific">Culex pipiens</name>
    <name type="common">House mosquito</name>
    <dbReference type="NCBI Taxonomy" id="7175"/>
    <lineage>
        <taxon>Eukaryota</taxon>
        <taxon>Metazoa</taxon>
        <taxon>Ecdysozoa</taxon>
        <taxon>Arthropoda</taxon>
        <taxon>Hexapoda</taxon>
        <taxon>Insecta</taxon>
        <taxon>Pterygota</taxon>
        <taxon>Neoptera</taxon>
        <taxon>Endopterygota</taxon>
        <taxon>Diptera</taxon>
        <taxon>Nematocera</taxon>
        <taxon>Culicoidea</taxon>
        <taxon>Culicidae</taxon>
        <taxon>Culicinae</taxon>
        <taxon>Culicini</taxon>
        <taxon>Culex</taxon>
        <taxon>Culex</taxon>
    </lineage>
</organism>
<sequence>MTLHPGIVGNLQGQAEERLSETRPKDSHELLIQNCGGEKRTTSCRIEFRTRTASGPVATGAFLYTEVGRRTDPFERVLTTVLAATDETSSGAEIAKNKKMKNEEKIVREYAPSE</sequence>
<reference evidence="2" key="1">
    <citation type="submission" date="2021-05" db="EMBL/GenBank/DDBJ databases">
        <authorList>
            <person name="Alioto T."/>
            <person name="Alioto T."/>
            <person name="Gomez Garrido J."/>
        </authorList>
    </citation>
    <scope>NUCLEOTIDE SEQUENCE</scope>
</reference>
<dbReference type="EMBL" id="HBUE01290081">
    <property type="protein sequence ID" value="CAG6573636.1"/>
    <property type="molecule type" value="Transcribed_RNA"/>
</dbReference>
<proteinExistence type="predicted"/>
<name>A0A8D8NQA8_CULPI</name>
<feature type="region of interest" description="Disordered" evidence="1">
    <location>
        <begin position="1"/>
        <end position="26"/>
    </location>
</feature>
<protein>
    <submittedName>
        <fullName evidence="2">(northern house mosquito) hypothetical protein</fullName>
    </submittedName>
</protein>
<accession>A0A8D8NQA8</accession>
<feature type="compositionally biased region" description="Basic and acidic residues" evidence="1">
    <location>
        <begin position="15"/>
        <end position="26"/>
    </location>
</feature>
<evidence type="ECO:0000256" key="1">
    <source>
        <dbReference type="SAM" id="MobiDB-lite"/>
    </source>
</evidence>
<evidence type="ECO:0000313" key="2">
    <source>
        <dbReference type="EMBL" id="CAG6573636.1"/>
    </source>
</evidence>